<accession>A0A076N481</accession>
<dbReference type="OrthoDB" id="4608673at2"/>
<dbReference type="EMBL" id="CP009110">
    <property type="protein sequence ID" value="AIJ24782.1"/>
    <property type="molecule type" value="Genomic_DNA"/>
</dbReference>
<dbReference type="InterPro" id="IPR029045">
    <property type="entry name" value="ClpP/crotonase-like_dom_sf"/>
</dbReference>
<protein>
    <submittedName>
        <fullName evidence="3">Enoyl-CoA hydratase</fullName>
    </submittedName>
</protein>
<dbReference type="InterPro" id="IPR018376">
    <property type="entry name" value="Enoyl-CoA_hyd/isom_CS"/>
</dbReference>
<evidence type="ECO:0000313" key="3">
    <source>
        <dbReference type="EMBL" id="AIJ24782.1"/>
    </source>
</evidence>
<dbReference type="AlphaFoldDB" id="A0A076N481"/>
<dbReference type="GO" id="GO:0006635">
    <property type="term" value="P:fatty acid beta-oxidation"/>
    <property type="evidence" value="ECO:0007669"/>
    <property type="project" value="TreeGrafter"/>
</dbReference>
<sequence length="286" mass="30013">MSTDAFTAELADILRTDPPAALVVDRIARQAVDDVAVITLAKPEAFNALSLASWRQLRSDFTELARQENLRAVVLRGAGPKAFAAGADIKEFPETRMSAAAATDYNETIARALRAVADLPVPVIAAVHGLAVGGGCELITACDVRIASTAARFGIPIGKLGVTLGYTETVSVARLIGPAELKYLLYSGELITADDAHRIGLVQRLTDPDGLVDAVTGLVGRIRSQSALTLKAAKVVTGMAGRPLTDADADALARFTVEAYEGSDLKEGVAAFAERRAPVFGQKGED</sequence>
<dbReference type="GO" id="GO:0003824">
    <property type="term" value="F:catalytic activity"/>
    <property type="evidence" value="ECO:0007669"/>
    <property type="project" value="InterPro"/>
</dbReference>
<proteinExistence type="inferred from homology"/>
<dbReference type="PANTHER" id="PTHR11941:SF127">
    <property type="entry name" value="ENOYL-COA HYDRATASE ECHA18 (ENOYL HYDRASE) (UNSATURATED ACYL-COA HYDRATASE) (CROTONASE)-RELATED"/>
    <property type="match status" value="1"/>
</dbReference>
<dbReference type="SUPFAM" id="SSF52096">
    <property type="entry name" value="ClpP/crotonase"/>
    <property type="match status" value="1"/>
</dbReference>
<evidence type="ECO:0000256" key="2">
    <source>
        <dbReference type="RuleBase" id="RU003707"/>
    </source>
</evidence>
<comment type="similarity">
    <text evidence="1 2">Belongs to the enoyl-CoA hydratase/isomerase family.</text>
</comment>
<evidence type="ECO:0000313" key="4">
    <source>
        <dbReference type="Proteomes" id="UP000062973"/>
    </source>
</evidence>
<dbReference type="HOGENOM" id="CLU_009834_7_3_11"/>
<evidence type="ECO:0000256" key="1">
    <source>
        <dbReference type="ARBA" id="ARBA00005254"/>
    </source>
</evidence>
<gene>
    <name evidence="3" type="primary">paaG</name>
    <name evidence="3" type="ORF">AMETH_4690</name>
</gene>
<dbReference type="STRING" id="1068978.AMETH_4690"/>
<dbReference type="Gene3D" id="3.90.226.10">
    <property type="entry name" value="2-enoyl-CoA Hydratase, Chain A, domain 1"/>
    <property type="match status" value="1"/>
</dbReference>
<dbReference type="InterPro" id="IPR001753">
    <property type="entry name" value="Enoyl-CoA_hydra/iso"/>
</dbReference>
<dbReference type="Pfam" id="PF00378">
    <property type="entry name" value="ECH_1"/>
    <property type="match status" value="1"/>
</dbReference>
<dbReference type="RefSeq" id="WP_017983613.1">
    <property type="nucleotide sequence ID" value="NZ_AQUL01000001.1"/>
</dbReference>
<dbReference type="CDD" id="cd06558">
    <property type="entry name" value="crotonase-like"/>
    <property type="match status" value="1"/>
</dbReference>
<dbReference type="eggNOG" id="COG1024">
    <property type="taxonomic scope" value="Bacteria"/>
</dbReference>
<reference evidence="3 4" key="1">
    <citation type="submission" date="2014-07" db="EMBL/GenBank/DDBJ databases">
        <title>Whole Genome Sequence of the Amycolatopsis methanolica 239.</title>
        <authorList>
            <person name="Tang B."/>
        </authorList>
    </citation>
    <scope>NUCLEOTIDE SEQUENCE [LARGE SCALE GENOMIC DNA]</scope>
    <source>
        <strain evidence="3 4">239</strain>
    </source>
</reference>
<keyword evidence="4" id="KW-1185">Reference proteome</keyword>
<dbReference type="KEGG" id="amq:AMETH_4690"/>
<organism evidence="3 4">
    <name type="scientific">Amycolatopsis methanolica 239</name>
    <dbReference type="NCBI Taxonomy" id="1068978"/>
    <lineage>
        <taxon>Bacteria</taxon>
        <taxon>Bacillati</taxon>
        <taxon>Actinomycetota</taxon>
        <taxon>Actinomycetes</taxon>
        <taxon>Pseudonocardiales</taxon>
        <taxon>Pseudonocardiaceae</taxon>
        <taxon>Amycolatopsis</taxon>
        <taxon>Amycolatopsis methanolica group</taxon>
    </lineage>
</organism>
<dbReference type="Proteomes" id="UP000062973">
    <property type="component" value="Chromosome"/>
</dbReference>
<name>A0A076N481_AMYME</name>
<dbReference type="PATRIC" id="fig|1068978.7.peg.5042"/>
<dbReference type="PROSITE" id="PS00166">
    <property type="entry name" value="ENOYL_COA_HYDRATASE"/>
    <property type="match status" value="1"/>
</dbReference>
<dbReference type="PANTHER" id="PTHR11941">
    <property type="entry name" value="ENOYL-COA HYDRATASE-RELATED"/>
    <property type="match status" value="1"/>
</dbReference>